<dbReference type="CDD" id="cd16935">
    <property type="entry name" value="HATPase_AgrC-ComD-like"/>
    <property type="match status" value="1"/>
</dbReference>
<evidence type="ECO:0000313" key="3">
    <source>
        <dbReference type="EMBL" id="MST72171.1"/>
    </source>
</evidence>
<feature type="transmembrane region" description="Helical" evidence="1">
    <location>
        <begin position="347"/>
        <end position="367"/>
    </location>
</feature>
<dbReference type="AlphaFoldDB" id="A0A6N7XS07"/>
<proteinExistence type="predicted"/>
<evidence type="ECO:0000256" key="1">
    <source>
        <dbReference type="SAM" id="Phobius"/>
    </source>
</evidence>
<feature type="transmembrane region" description="Helical" evidence="1">
    <location>
        <begin position="254"/>
        <end position="270"/>
    </location>
</feature>
<feature type="domain" description="Sensor histidine kinase NatK-like C-terminal" evidence="2">
    <location>
        <begin position="559"/>
        <end position="657"/>
    </location>
</feature>
<feature type="transmembrane region" description="Helical" evidence="1">
    <location>
        <begin position="285"/>
        <end position="305"/>
    </location>
</feature>
<feature type="transmembrane region" description="Helical" evidence="1">
    <location>
        <begin position="48"/>
        <end position="69"/>
    </location>
</feature>
<dbReference type="PANTHER" id="PTHR40448">
    <property type="entry name" value="TWO-COMPONENT SENSOR HISTIDINE KINASE"/>
    <property type="match status" value="1"/>
</dbReference>
<dbReference type="GO" id="GO:0042802">
    <property type="term" value="F:identical protein binding"/>
    <property type="evidence" value="ECO:0007669"/>
    <property type="project" value="TreeGrafter"/>
</dbReference>
<feature type="transmembrane region" description="Helical" evidence="1">
    <location>
        <begin position="317"/>
        <end position="341"/>
    </location>
</feature>
<comment type="caution">
    <text evidence="3">The sequence shown here is derived from an EMBL/GenBank/DDBJ whole genome shotgun (WGS) entry which is preliminary data.</text>
</comment>
<gene>
    <name evidence="3" type="ORF">FYJ68_03465</name>
</gene>
<dbReference type="SUPFAM" id="SSF55874">
    <property type="entry name" value="ATPase domain of HSP90 chaperone/DNA topoisomerase II/histidine kinase"/>
    <property type="match status" value="1"/>
</dbReference>
<evidence type="ECO:0000313" key="4">
    <source>
        <dbReference type="Proteomes" id="UP000469325"/>
    </source>
</evidence>
<dbReference type="Gene3D" id="3.30.565.10">
    <property type="entry name" value="Histidine kinase-like ATPase, C-terminal domain"/>
    <property type="match status" value="1"/>
</dbReference>
<reference evidence="3 4" key="1">
    <citation type="submission" date="2019-08" db="EMBL/GenBank/DDBJ databases">
        <title>In-depth cultivation of the pig gut microbiome towards novel bacterial diversity and tailored functional studies.</title>
        <authorList>
            <person name="Wylensek D."/>
            <person name="Hitch T.C.A."/>
            <person name="Clavel T."/>
        </authorList>
    </citation>
    <scope>NUCLEOTIDE SEQUENCE [LARGE SCALE GENOMIC DNA]</scope>
    <source>
        <strain evidence="3 4">CA-Schmier-601-WT-1</strain>
    </source>
</reference>
<keyword evidence="1" id="KW-1133">Transmembrane helix</keyword>
<dbReference type="InterPro" id="IPR032834">
    <property type="entry name" value="NatK-like_C"/>
</dbReference>
<dbReference type="Proteomes" id="UP000469325">
    <property type="component" value="Unassembled WGS sequence"/>
</dbReference>
<dbReference type="Pfam" id="PF14501">
    <property type="entry name" value="HATPase_c_5"/>
    <property type="match status" value="1"/>
</dbReference>
<keyword evidence="3" id="KW-0808">Transferase</keyword>
<keyword evidence="1" id="KW-0812">Transmembrane</keyword>
<feature type="transmembrane region" description="Helical" evidence="1">
    <location>
        <begin position="216"/>
        <end position="242"/>
    </location>
</feature>
<dbReference type="EMBL" id="VUNC01000002">
    <property type="protein sequence ID" value="MST72171.1"/>
    <property type="molecule type" value="Genomic_DNA"/>
</dbReference>
<accession>A0A6N7XS07</accession>
<feature type="transmembrane region" description="Helical" evidence="1">
    <location>
        <begin position="409"/>
        <end position="428"/>
    </location>
</feature>
<feature type="transmembrane region" description="Helical" evidence="1">
    <location>
        <begin position="379"/>
        <end position="403"/>
    </location>
</feature>
<name>A0A6N7XS07_9ACTN</name>
<dbReference type="GO" id="GO:0016301">
    <property type="term" value="F:kinase activity"/>
    <property type="evidence" value="ECO:0007669"/>
    <property type="project" value="UniProtKB-KW"/>
</dbReference>
<dbReference type="InterPro" id="IPR036890">
    <property type="entry name" value="HATPase_C_sf"/>
</dbReference>
<keyword evidence="1" id="KW-0472">Membrane</keyword>
<keyword evidence="4" id="KW-1185">Reference proteome</keyword>
<dbReference type="PANTHER" id="PTHR40448:SF1">
    <property type="entry name" value="TWO-COMPONENT SENSOR HISTIDINE KINASE"/>
    <property type="match status" value="1"/>
</dbReference>
<sequence>MADIVPFRTCQELAGGRRRSSDLGGDCMRHARFGNAGSLPGAVLRTRLALLALLALLVAGVVLTLPWAVAGTVSGREVASVTEWHVSAWDAAGRRLGGADGIPATASTPTTLHGLTEGDIVELTANVESSQRDVLYLSTFYAPFTAWTDGSLVTSYGEGGTYPGFLACPPPASRCAQVGGGTGSHTLRIRYTVPSGRTSLRLADAYVGSPDAMRRWLFGTMGTQTFFAITMGFFGLALLVASRAMATFRLQSQTFAWVGLLNIFVSLWSFGESNLTCLLIPRPSLLHFVAYLGLYAMPIPLAHLTSLIEDDPTGGRLFRPSCGATELFAPIAVALQLLGLVQFSRSILTFFALFFLTHLVPSVWIAVQALRRREARRLQLWYLAVMFLYDLFLLLELLNYYVWLVVPEMTFTLVGSVLFVALTMWMSLMTVRDTTQSAQGNEELHQQVELMRVRDEARDRQLEQMSRTSSEMRRQRHDMRHMLAAIRSYNDQGDREGLDGLVRSLDAHIPTPCERTYCDNLAVNSVVGYYADLARERGLTEVDIALDVPASLPREVEDDLCSIVGNLLENAVAALGEVMGAGGDPWIRMRGLQRSGKLVITLDNTYQCVRGDGFGGFSTTKREGSGIGLRSVETCARRNGGSARFEASGGVFASSVYLALSTTPPEKGRP</sequence>
<keyword evidence="3" id="KW-0418">Kinase</keyword>
<organism evidence="3 4">
    <name type="scientific">Olsenella porci</name>
    <dbReference type="NCBI Taxonomy" id="2652279"/>
    <lineage>
        <taxon>Bacteria</taxon>
        <taxon>Bacillati</taxon>
        <taxon>Actinomycetota</taxon>
        <taxon>Coriobacteriia</taxon>
        <taxon>Coriobacteriales</taxon>
        <taxon>Atopobiaceae</taxon>
        <taxon>Olsenella</taxon>
    </lineage>
</organism>
<evidence type="ECO:0000259" key="2">
    <source>
        <dbReference type="Pfam" id="PF14501"/>
    </source>
</evidence>
<protein>
    <submittedName>
        <fullName evidence="3">Sensor histidine kinase</fullName>
    </submittedName>
</protein>